<evidence type="ECO:0000313" key="2">
    <source>
        <dbReference type="EMBL" id="RMZ57789.1"/>
    </source>
</evidence>
<sequence>TPRTAEPWALGTRRAPAARQRGPGPGGAPGGRRAWRCSAWSSPPVSARSWPKSAQTRDTELTPDWCTPSSRSAGASVTSAALSSAPSAAPPRAARSRARLLKSQKARLPSLAPAATTRTPASGGASPAQHSATPPPPARSA</sequence>
<feature type="compositionally biased region" description="Low complexity" evidence="1">
    <location>
        <begin position="13"/>
        <end position="22"/>
    </location>
</feature>
<evidence type="ECO:0000313" key="3">
    <source>
        <dbReference type="Proteomes" id="UP000279271"/>
    </source>
</evidence>
<evidence type="ECO:0000256" key="1">
    <source>
        <dbReference type="SAM" id="MobiDB-lite"/>
    </source>
</evidence>
<dbReference type="AlphaFoldDB" id="A0A3M7L6G0"/>
<dbReference type="EMBL" id="QOKY01000064">
    <property type="protein sequence ID" value="RMZ57789.1"/>
    <property type="molecule type" value="Genomic_DNA"/>
</dbReference>
<name>A0A3M7L6G0_AUXPR</name>
<dbReference type="Proteomes" id="UP000279271">
    <property type="component" value="Unassembled WGS sequence"/>
</dbReference>
<feature type="region of interest" description="Disordered" evidence="1">
    <location>
        <begin position="1"/>
        <end position="141"/>
    </location>
</feature>
<feature type="non-terminal residue" evidence="2">
    <location>
        <position position="141"/>
    </location>
</feature>
<gene>
    <name evidence="2" type="ORF">APUTEX25_001720</name>
</gene>
<feature type="compositionally biased region" description="Low complexity" evidence="1">
    <location>
        <begin position="72"/>
        <end position="93"/>
    </location>
</feature>
<feature type="non-terminal residue" evidence="2">
    <location>
        <position position="1"/>
    </location>
</feature>
<protein>
    <submittedName>
        <fullName evidence="2">Uncharacterized protein</fullName>
    </submittedName>
</protein>
<comment type="caution">
    <text evidence="2">The sequence shown here is derived from an EMBL/GenBank/DDBJ whole genome shotgun (WGS) entry which is preliminary data.</text>
</comment>
<accession>A0A3M7L6G0</accession>
<proteinExistence type="predicted"/>
<organism evidence="2 3">
    <name type="scientific">Auxenochlorella protothecoides</name>
    <name type="common">Green microalga</name>
    <name type="synonym">Chlorella protothecoides</name>
    <dbReference type="NCBI Taxonomy" id="3075"/>
    <lineage>
        <taxon>Eukaryota</taxon>
        <taxon>Viridiplantae</taxon>
        <taxon>Chlorophyta</taxon>
        <taxon>core chlorophytes</taxon>
        <taxon>Trebouxiophyceae</taxon>
        <taxon>Chlorellales</taxon>
        <taxon>Chlorellaceae</taxon>
        <taxon>Auxenochlorella</taxon>
    </lineage>
</organism>
<feature type="compositionally biased region" description="Basic residues" evidence="1">
    <location>
        <begin position="94"/>
        <end position="105"/>
    </location>
</feature>
<reference evidence="3" key="1">
    <citation type="journal article" date="2018" name="Algal Res.">
        <title>Characterization of plant carbon substrate utilization by Auxenochlorella protothecoides.</title>
        <authorList>
            <person name="Vogler B.W."/>
            <person name="Starkenburg S.R."/>
            <person name="Sudasinghe N."/>
            <person name="Schambach J.Y."/>
            <person name="Rollin J.A."/>
            <person name="Pattathil S."/>
            <person name="Barry A.N."/>
        </authorList>
    </citation>
    <scope>NUCLEOTIDE SEQUENCE [LARGE SCALE GENOMIC DNA]</scope>
    <source>
        <strain evidence="3">UTEX 25</strain>
    </source>
</reference>